<feature type="domain" description="Glycosyltransferase 2-like" evidence="1">
    <location>
        <begin position="9"/>
        <end position="114"/>
    </location>
</feature>
<dbReference type="SUPFAM" id="SSF53448">
    <property type="entry name" value="Nucleotide-diphospho-sugar transferases"/>
    <property type="match status" value="1"/>
</dbReference>
<accession>A0ABT4MAU4</accession>
<sequence>MASKIGKISVVTISFRDLDGLRKTVASVRSQRCSVPIEHIVLDGGSGSDVEEYLTSIGDGLSYWRSERDNGRYDAMNRGIAQCAGDIIWLMHSGDCFSDPDALEYVVNNVHDPRGQWGYGKVRRVTADGDDLGEWGAIPFDLHNFVTAKSSIPHQGSFVGADLAAELGPYDEQFGLAADQLYLMRAALKKPPVTLDRVVCDFDTTGAGTVRPVKDNFADLRRAWDIIDYYPFGSRRRSRAQSRAIEYAVRGVLRGRSVARRVLRRSPTNGG</sequence>
<dbReference type="PANTHER" id="PTHR43685:SF2">
    <property type="entry name" value="GLYCOSYLTRANSFERASE 2-LIKE DOMAIN-CONTAINING PROTEIN"/>
    <property type="match status" value="1"/>
</dbReference>
<dbReference type="Pfam" id="PF00535">
    <property type="entry name" value="Glycos_transf_2"/>
    <property type="match status" value="1"/>
</dbReference>
<evidence type="ECO:0000313" key="3">
    <source>
        <dbReference type="Proteomes" id="UP001081071"/>
    </source>
</evidence>
<keyword evidence="2" id="KW-0808">Transferase</keyword>
<organism evidence="2 3">
    <name type="scientific">Rhodococcus ruber</name>
    <dbReference type="NCBI Taxonomy" id="1830"/>
    <lineage>
        <taxon>Bacteria</taxon>
        <taxon>Bacillati</taxon>
        <taxon>Actinomycetota</taxon>
        <taxon>Actinomycetes</taxon>
        <taxon>Mycobacteriales</taxon>
        <taxon>Nocardiaceae</taxon>
        <taxon>Rhodococcus</taxon>
    </lineage>
</organism>
<comment type="caution">
    <text evidence="2">The sequence shown here is derived from an EMBL/GenBank/DDBJ whole genome shotgun (WGS) entry which is preliminary data.</text>
</comment>
<dbReference type="Proteomes" id="UP001081071">
    <property type="component" value="Unassembled WGS sequence"/>
</dbReference>
<name>A0ABT4MAU4_9NOCA</name>
<dbReference type="EMBL" id="JAPWIJ010000002">
    <property type="protein sequence ID" value="MCZ4518085.1"/>
    <property type="molecule type" value="Genomic_DNA"/>
</dbReference>
<evidence type="ECO:0000259" key="1">
    <source>
        <dbReference type="Pfam" id="PF00535"/>
    </source>
</evidence>
<gene>
    <name evidence="2" type="ORF">O4220_06100</name>
</gene>
<dbReference type="GO" id="GO:0016757">
    <property type="term" value="F:glycosyltransferase activity"/>
    <property type="evidence" value="ECO:0007669"/>
    <property type="project" value="UniProtKB-KW"/>
</dbReference>
<dbReference type="InterPro" id="IPR029044">
    <property type="entry name" value="Nucleotide-diphossugar_trans"/>
</dbReference>
<reference evidence="2" key="1">
    <citation type="submission" date="2022-12" db="EMBL/GenBank/DDBJ databases">
        <authorList>
            <person name="Krivoruchko A.V."/>
            <person name="Elkin A."/>
        </authorList>
    </citation>
    <scope>NUCLEOTIDE SEQUENCE</scope>
    <source>
        <strain evidence="2">IEGM 1391</strain>
    </source>
</reference>
<dbReference type="Gene3D" id="3.90.550.10">
    <property type="entry name" value="Spore Coat Polysaccharide Biosynthesis Protein SpsA, Chain A"/>
    <property type="match status" value="1"/>
</dbReference>
<dbReference type="InterPro" id="IPR050834">
    <property type="entry name" value="Glycosyltransf_2"/>
</dbReference>
<keyword evidence="2" id="KW-0328">Glycosyltransferase</keyword>
<dbReference type="RefSeq" id="WP_269602777.1">
    <property type="nucleotide sequence ID" value="NZ_JAPWIJ010000002.1"/>
</dbReference>
<keyword evidence="3" id="KW-1185">Reference proteome</keyword>
<dbReference type="EC" id="2.4.-.-" evidence="2"/>
<proteinExistence type="predicted"/>
<protein>
    <submittedName>
        <fullName evidence="2">Glycosyltransferase</fullName>
        <ecNumber evidence="2">2.4.-.-</ecNumber>
    </submittedName>
</protein>
<dbReference type="PANTHER" id="PTHR43685">
    <property type="entry name" value="GLYCOSYLTRANSFERASE"/>
    <property type="match status" value="1"/>
</dbReference>
<dbReference type="InterPro" id="IPR001173">
    <property type="entry name" value="Glyco_trans_2-like"/>
</dbReference>
<evidence type="ECO:0000313" key="2">
    <source>
        <dbReference type="EMBL" id="MCZ4518085.1"/>
    </source>
</evidence>